<dbReference type="Proteomes" id="UP001054837">
    <property type="component" value="Unassembled WGS sequence"/>
</dbReference>
<comment type="caution">
    <text evidence="1">The sequence shown here is derived from an EMBL/GenBank/DDBJ whole genome shotgun (WGS) entry which is preliminary data.</text>
</comment>
<protein>
    <submittedName>
        <fullName evidence="1">Uncharacterized protein</fullName>
    </submittedName>
</protein>
<dbReference type="EMBL" id="BPLQ01002032">
    <property type="protein sequence ID" value="GIX87956.1"/>
    <property type="molecule type" value="Genomic_DNA"/>
</dbReference>
<evidence type="ECO:0000313" key="2">
    <source>
        <dbReference type="Proteomes" id="UP001054837"/>
    </source>
</evidence>
<dbReference type="AlphaFoldDB" id="A0AAV4NWJ4"/>
<reference evidence="1 2" key="1">
    <citation type="submission" date="2021-06" db="EMBL/GenBank/DDBJ databases">
        <title>Caerostris darwini draft genome.</title>
        <authorList>
            <person name="Kono N."/>
            <person name="Arakawa K."/>
        </authorList>
    </citation>
    <scope>NUCLEOTIDE SEQUENCE [LARGE SCALE GENOMIC DNA]</scope>
</reference>
<accession>A0AAV4NWJ4</accession>
<organism evidence="1 2">
    <name type="scientific">Caerostris darwini</name>
    <dbReference type="NCBI Taxonomy" id="1538125"/>
    <lineage>
        <taxon>Eukaryota</taxon>
        <taxon>Metazoa</taxon>
        <taxon>Ecdysozoa</taxon>
        <taxon>Arthropoda</taxon>
        <taxon>Chelicerata</taxon>
        <taxon>Arachnida</taxon>
        <taxon>Araneae</taxon>
        <taxon>Araneomorphae</taxon>
        <taxon>Entelegynae</taxon>
        <taxon>Araneoidea</taxon>
        <taxon>Araneidae</taxon>
        <taxon>Caerostris</taxon>
    </lineage>
</organism>
<proteinExistence type="predicted"/>
<evidence type="ECO:0000313" key="1">
    <source>
        <dbReference type="EMBL" id="GIX87956.1"/>
    </source>
</evidence>
<name>A0AAV4NWJ4_9ARAC</name>
<gene>
    <name evidence="1" type="primary">AVEN_143238_1</name>
    <name evidence="1" type="ORF">CDAR_437701</name>
</gene>
<keyword evidence="2" id="KW-1185">Reference proteome</keyword>
<sequence>MAWEISTTPLRNAIRHHHTLPVTLTEVLCHCGQLEQMDGQHRHLIGTGDNKDGGERKDLNYFVPAVHFDRHAAVGNKHENYLFVNDTFNEGIFR</sequence>